<evidence type="ECO:0000313" key="9">
    <source>
        <dbReference type="EMBL" id="RIE00365.1"/>
    </source>
</evidence>
<dbReference type="Proteomes" id="UP000266340">
    <property type="component" value="Unassembled WGS sequence"/>
</dbReference>
<dbReference type="InterPro" id="IPR035906">
    <property type="entry name" value="MetI-like_sf"/>
</dbReference>
<dbReference type="PANTHER" id="PTHR43744">
    <property type="entry name" value="ABC TRANSPORTER PERMEASE PROTEIN MG189-RELATED-RELATED"/>
    <property type="match status" value="1"/>
</dbReference>
<gene>
    <name evidence="9" type="ORF">D3H35_28495</name>
</gene>
<evidence type="ECO:0000256" key="2">
    <source>
        <dbReference type="ARBA" id="ARBA00022448"/>
    </source>
</evidence>
<keyword evidence="3" id="KW-1003">Cell membrane</keyword>
<feature type="domain" description="ABC transmembrane type-1" evidence="8">
    <location>
        <begin position="81"/>
        <end position="272"/>
    </location>
</feature>
<organism evidence="9 10">
    <name type="scientific">Cohnella faecalis</name>
    <dbReference type="NCBI Taxonomy" id="2315694"/>
    <lineage>
        <taxon>Bacteria</taxon>
        <taxon>Bacillati</taxon>
        <taxon>Bacillota</taxon>
        <taxon>Bacilli</taxon>
        <taxon>Bacillales</taxon>
        <taxon>Paenibacillaceae</taxon>
        <taxon>Cohnella</taxon>
    </lineage>
</organism>
<dbReference type="CDD" id="cd06261">
    <property type="entry name" value="TM_PBP2"/>
    <property type="match status" value="1"/>
</dbReference>
<comment type="subcellular location">
    <subcellularLocation>
        <location evidence="1 7">Cell membrane</location>
        <topology evidence="1 7">Multi-pass membrane protein</topology>
    </subcellularLocation>
</comment>
<feature type="transmembrane region" description="Helical" evidence="7">
    <location>
        <begin position="252"/>
        <end position="273"/>
    </location>
</feature>
<comment type="similarity">
    <text evidence="7">Belongs to the binding-protein-dependent transport system permease family.</text>
</comment>
<name>A0A398CD74_9BACL</name>
<dbReference type="AlphaFoldDB" id="A0A398CD74"/>
<dbReference type="PANTHER" id="PTHR43744:SF12">
    <property type="entry name" value="ABC TRANSPORTER PERMEASE PROTEIN MG189-RELATED"/>
    <property type="match status" value="1"/>
</dbReference>
<dbReference type="Gene3D" id="1.10.3720.10">
    <property type="entry name" value="MetI-like"/>
    <property type="match status" value="1"/>
</dbReference>
<reference evidence="9 10" key="1">
    <citation type="submission" date="2018-09" db="EMBL/GenBank/DDBJ databases">
        <title>Cohnella cavernae sp. nov., isolated from a karst cave.</title>
        <authorList>
            <person name="Zhu H."/>
        </authorList>
    </citation>
    <scope>NUCLEOTIDE SEQUENCE [LARGE SCALE GENOMIC DNA]</scope>
    <source>
        <strain evidence="9 10">K2E09-144</strain>
    </source>
</reference>
<evidence type="ECO:0000256" key="1">
    <source>
        <dbReference type="ARBA" id="ARBA00004651"/>
    </source>
</evidence>
<keyword evidence="4 7" id="KW-0812">Transmembrane</keyword>
<dbReference type="InterPro" id="IPR000515">
    <property type="entry name" value="MetI-like"/>
</dbReference>
<evidence type="ECO:0000313" key="10">
    <source>
        <dbReference type="Proteomes" id="UP000266340"/>
    </source>
</evidence>
<comment type="caution">
    <text evidence="9">The sequence shown here is derived from an EMBL/GenBank/DDBJ whole genome shotgun (WGS) entry which is preliminary data.</text>
</comment>
<feature type="transmembrane region" description="Helical" evidence="7">
    <location>
        <begin position="152"/>
        <end position="172"/>
    </location>
</feature>
<protein>
    <submittedName>
        <fullName evidence="9">Carbohydrate ABC transporter permease</fullName>
    </submittedName>
</protein>
<keyword evidence="10" id="KW-1185">Reference proteome</keyword>
<evidence type="ECO:0000256" key="4">
    <source>
        <dbReference type="ARBA" id="ARBA00022692"/>
    </source>
</evidence>
<feature type="transmembrane region" description="Helical" evidence="7">
    <location>
        <begin position="85"/>
        <end position="106"/>
    </location>
</feature>
<accession>A0A398CD74</accession>
<evidence type="ECO:0000259" key="8">
    <source>
        <dbReference type="PROSITE" id="PS50928"/>
    </source>
</evidence>
<keyword evidence="2 7" id="KW-0813">Transport</keyword>
<proteinExistence type="inferred from homology"/>
<keyword evidence="5 7" id="KW-1133">Transmembrane helix</keyword>
<evidence type="ECO:0000256" key="5">
    <source>
        <dbReference type="ARBA" id="ARBA00022989"/>
    </source>
</evidence>
<dbReference type="Pfam" id="PF00528">
    <property type="entry name" value="BPD_transp_1"/>
    <property type="match status" value="1"/>
</dbReference>
<keyword evidence="6 7" id="KW-0472">Membrane</keyword>
<dbReference type="SUPFAM" id="SSF161098">
    <property type="entry name" value="MetI-like"/>
    <property type="match status" value="1"/>
</dbReference>
<dbReference type="GO" id="GO:0005886">
    <property type="term" value="C:plasma membrane"/>
    <property type="evidence" value="ECO:0007669"/>
    <property type="project" value="UniProtKB-SubCell"/>
</dbReference>
<feature type="transmembrane region" description="Helical" evidence="7">
    <location>
        <begin position="118"/>
        <end position="140"/>
    </location>
</feature>
<feature type="transmembrane region" description="Helical" evidence="7">
    <location>
        <begin position="193"/>
        <end position="218"/>
    </location>
</feature>
<sequence length="288" mass="31819">MRCPENSKGGRWANEKDAKSVVRAGVILLALIVSIPLYLVIINAFKPHPEIVKHPLAFPTFEVGFDNMINAFEKMDLIKSYGTTFSIGALAMFIAVGLGALAAYAVSRIKHPFFSTMYWVYTACILIPIQSALIPVVLLMRDLHLQNSILGMSLMYGAMLSPFCIFMYSGFMRAIPYELEESAYLDGCSPARTFFQIILPLILPVTASLIIVQFISVWNDLQLPLVLLNSADHPTVSISLYKFFAGRSMSDLSLLFGGIMLTLLPIIVLFVSFQRFFVKGLSAGAVKG</sequence>
<dbReference type="EMBL" id="QXJM01000056">
    <property type="protein sequence ID" value="RIE00365.1"/>
    <property type="molecule type" value="Genomic_DNA"/>
</dbReference>
<evidence type="ECO:0000256" key="7">
    <source>
        <dbReference type="RuleBase" id="RU363032"/>
    </source>
</evidence>
<evidence type="ECO:0000256" key="6">
    <source>
        <dbReference type="ARBA" id="ARBA00023136"/>
    </source>
</evidence>
<feature type="transmembrane region" description="Helical" evidence="7">
    <location>
        <begin position="21"/>
        <end position="45"/>
    </location>
</feature>
<dbReference type="PROSITE" id="PS50928">
    <property type="entry name" value="ABC_TM1"/>
    <property type="match status" value="1"/>
</dbReference>
<dbReference type="GO" id="GO:0055085">
    <property type="term" value="P:transmembrane transport"/>
    <property type="evidence" value="ECO:0007669"/>
    <property type="project" value="InterPro"/>
</dbReference>
<evidence type="ECO:0000256" key="3">
    <source>
        <dbReference type="ARBA" id="ARBA00022475"/>
    </source>
</evidence>